<dbReference type="InterPro" id="IPR051536">
    <property type="entry name" value="UDG_Type-4/5"/>
</dbReference>
<evidence type="ECO:0000313" key="13">
    <source>
        <dbReference type="EMBL" id="HGB25581.1"/>
    </source>
</evidence>
<name>A0A7C3WMI3_THEPE</name>
<keyword evidence="5" id="KW-0004">4Fe-4S</keyword>
<evidence type="ECO:0000256" key="9">
    <source>
        <dbReference type="ARBA" id="ARBA00023004"/>
    </source>
</evidence>
<evidence type="ECO:0000256" key="7">
    <source>
        <dbReference type="ARBA" id="ARBA00022763"/>
    </source>
</evidence>
<comment type="caution">
    <text evidence="13">The sequence shown here is derived from an EMBL/GenBank/DDBJ whole genome shotgun (WGS) entry which is preliminary data.</text>
</comment>
<dbReference type="InterPro" id="IPR005122">
    <property type="entry name" value="Uracil-DNA_glycosylase-like"/>
</dbReference>
<gene>
    <name evidence="13" type="ORF">ENV88_06105</name>
</gene>
<organism evidence="13">
    <name type="scientific">Thermofilum pendens</name>
    <dbReference type="NCBI Taxonomy" id="2269"/>
    <lineage>
        <taxon>Archaea</taxon>
        <taxon>Thermoproteota</taxon>
        <taxon>Thermoprotei</taxon>
        <taxon>Thermofilales</taxon>
        <taxon>Thermofilaceae</taxon>
        <taxon>Thermofilum</taxon>
    </lineage>
</organism>
<dbReference type="GO" id="GO:0004844">
    <property type="term" value="F:uracil DNA N-glycosylase activity"/>
    <property type="evidence" value="ECO:0007669"/>
    <property type="project" value="UniProtKB-EC"/>
</dbReference>
<dbReference type="SUPFAM" id="SSF52141">
    <property type="entry name" value="Uracil-DNA glycosylase-like"/>
    <property type="match status" value="1"/>
</dbReference>
<keyword evidence="11" id="KW-0234">DNA repair</keyword>
<reference evidence="13" key="1">
    <citation type="journal article" date="2020" name="mSystems">
        <title>Genome- and Community-Level Interaction Insights into Carbon Utilization and Element Cycling Functions of Hydrothermarchaeota in Hydrothermal Sediment.</title>
        <authorList>
            <person name="Zhou Z."/>
            <person name="Liu Y."/>
            <person name="Xu W."/>
            <person name="Pan J."/>
            <person name="Luo Z.H."/>
            <person name="Li M."/>
        </authorList>
    </citation>
    <scope>NUCLEOTIDE SEQUENCE [LARGE SCALE GENOMIC DNA]</scope>
    <source>
        <strain evidence="13">SpSt-8</strain>
    </source>
</reference>
<keyword evidence="9" id="KW-0408">Iron</keyword>
<dbReference type="InterPro" id="IPR053423">
    <property type="entry name" value="Type-4_UDG"/>
</dbReference>
<dbReference type="SMART" id="SM00986">
    <property type="entry name" value="UDG"/>
    <property type="match status" value="1"/>
</dbReference>
<evidence type="ECO:0000256" key="8">
    <source>
        <dbReference type="ARBA" id="ARBA00022801"/>
    </source>
</evidence>
<dbReference type="GO" id="GO:0006281">
    <property type="term" value="P:DNA repair"/>
    <property type="evidence" value="ECO:0007669"/>
    <property type="project" value="UniProtKB-KW"/>
</dbReference>
<protein>
    <recommendedName>
        <fullName evidence="4">Type-4 uracil-DNA glycosylase</fullName>
        <ecNumber evidence="3">3.2.2.27</ecNumber>
    </recommendedName>
</protein>
<evidence type="ECO:0000256" key="10">
    <source>
        <dbReference type="ARBA" id="ARBA00023014"/>
    </source>
</evidence>
<dbReference type="InterPro" id="IPR005273">
    <property type="entry name" value="Ura-DNA_glyco_family4"/>
</dbReference>
<keyword evidence="8" id="KW-0378">Hydrolase</keyword>
<dbReference type="PANTHER" id="PTHR33693:SF1">
    <property type="entry name" value="TYPE-4 URACIL-DNA GLYCOSYLASE"/>
    <property type="match status" value="1"/>
</dbReference>
<keyword evidence="6" id="KW-0479">Metal-binding</keyword>
<dbReference type="PANTHER" id="PTHR33693">
    <property type="entry name" value="TYPE-5 URACIL-DNA GLYCOSYLASE"/>
    <property type="match status" value="1"/>
</dbReference>
<evidence type="ECO:0000256" key="4">
    <source>
        <dbReference type="ARBA" id="ARBA00019403"/>
    </source>
</evidence>
<dbReference type="NCBIfam" id="TIGR00758">
    <property type="entry name" value="UDG_fam4"/>
    <property type="match status" value="1"/>
</dbReference>
<evidence type="ECO:0000256" key="1">
    <source>
        <dbReference type="ARBA" id="ARBA00001400"/>
    </source>
</evidence>
<dbReference type="NCBIfam" id="NF040953">
    <property type="entry name" value="Arch_udg"/>
    <property type="match status" value="1"/>
</dbReference>
<dbReference type="InterPro" id="IPR036895">
    <property type="entry name" value="Uracil-DNA_glycosylase-like_sf"/>
</dbReference>
<feature type="domain" description="Uracil-DNA glycosylase-like" evidence="12">
    <location>
        <begin position="41"/>
        <end position="196"/>
    </location>
</feature>
<accession>A0A7C3WMI3</accession>
<comment type="catalytic activity">
    <reaction evidence="1">
        <text>Hydrolyzes single-stranded DNA or mismatched double-stranded DNA and polynucleotides, releasing free uracil.</text>
        <dbReference type="EC" id="3.2.2.27"/>
    </reaction>
</comment>
<keyword evidence="7" id="KW-0227">DNA damage</keyword>
<dbReference type="SMART" id="SM00987">
    <property type="entry name" value="UreE_C"/>
    <property type="match status" value="1"/>
</dbReference>
<evidence type="ECO:0000256" key="2">
    <source>
        <dbReference type="ARBA" id="ARBA00006521"/>
    </source>
</evidence>
<dbReference type="Gene3D" id="3.40.470.10">
    <property type="entry name" value="Uracil-DNA glycosylase-like domain"/>
    <property type="match status" value="1"/>
</dbReference>
<proteinExistence type="inferred from homology"/>
<evidence type="ECO:0000256" key="5">
    <source>
        <dbReference type="ARBA" id="ARBA00022485"/>
    </source>
</evidence>
<dbReference type="GO" id="GO:0051539">
    <property type="term" value="F:4 iron, 4 sulfur cluster binding"/>
    <property type="evidence" value="ECO:0007669"/>
    <property type="project" value="UniProtKB-KW"/>
</dbReference>
<evidence type="ECO:0000259" key="12">
    <source>
        <dbReference type="SMART" id="SM00986"/>
    </source>
</evidence>
<sequence length="220" mass="24359">MGLFSNSCERGGRLAALARIAEEISRCTRCPLHASRTRTVPGEGDPCPAVVFVGEAPGYNEDQQGRPFVGAAGALLTELIESIGMRRSDVFITNVVKCRPPQNRDPKEDEIAACLTFLKEQLRTLTPKIIVMLGRHSARTILELYSQRSVESIMSIRGRVFKVEAGWGEVLLLPTLHPAAALYNPRLRNLLEEDFHTLKSLLGEEEKPRSVTLDRFFSGG</sequence>
<evidence type="ECO:0000256" key="11">
    <source>
        <dbReference type="ARBA" id="ARBA00023204"/>
    </source>
</evidence>
<evidence type="ECO:0000256" key="6">
    <source>
        <dbReference type="ARBA" id="ARBA00022723"/>
    </source>
</evidence>
<dbReference type="EMBL" id="DTIB01000104">
    <property type="protein sequence ID" value="HGB25581.1"/>
    <property type="molecule type" value="Genomic_DNA"/>
</dbReference>
<dbReference type="AlphaFoldDB" id="A0A7C3WMI3"/>
<keyword evidence="10" id="KW-0411">Iron-sulfur</keyword>
<dbReference type="EC" id="3.2.2.27" evidence="3"/>
<dbReference type="CDD" id="cd10030">
    <property type="entry name" value="UDG-F4_TTUDGA_SPO1dp_like"/>
    <property type="match status" value="1"/>
</dbReference>
<dbReference type="Pfam" id="PF03167">
    <property type="entry name" value="UDG"/>
    <property type="match status" value="1"/>
</dbReference>
<comment type="similarity">
    <text evidence="2">Belongs to the uracil-DNA glycosylase (UDG) superfamily. Type 4 (UDGa) family.</text>
</comment>
<dbReference type="GO" id="GO:0046872">
    <property type="term" value="F:metal ion binding"/>
    <property type="evidence" value="ECO:0007669"/>
    <property type="project" value="UniProtKB-KW"/>
</dbReference>
<evidence type="ECO:0000256" key="3">
    <source>
        <dbReference type="ARBA" id="ARBA00012030"/>
    </source>
</evidence>